<dbReference type="InterPro" id="IPR008538">
    <property type="entry name" value="Uma2"/>
</dbReference>
<dbReference type="AlphaFoldDB" id="A0A1Z4BLB2"/>
<name>A0A1Z4BLB2_9FLAO</name>
<keyword evidence="3" id="KW-1185">Reference proteome</keyword>
<dbReference type="InterPro" id="IPR012296">
    <property type="entry name" value="Nuclease_put_TT1808"/>
</dbReference>
<feature type="domain" description="Putative restriction endonuclease" evidence="1">
    <location>
        <begin position="20"/>
        <end position="187"/>
    </location>
</feature>
<evidence type="ECO:0000313" key="3">
    <source>
        <dbReference type="Proteomes" id="UP000197007"/>
    </source>
</evidence>
<dbReference type="PANTHER" id="PTHR34107:SF4">
    <property type="entry name" value="SLL1222 PROTEIN"/>
    <property type="match status" value="1"/>
</dbReference>
<protein>
    <submittedName>
        <fullName evidence="2">Restriction endonuclease</fullName>
    </submittedName>
</protein>
<dbReference type="Gene3D" id="3.90.1570.10">
    <property type="entry name" value="tt1808, chain A"/>
    <property type="match status" value="1"/>
</dbReference>
<organism evidence="2 3">
    <name type="scientific">Capnocytophaga endodontalis</name>
    <dbReference type="NCBI Taxonomy" id="2708117"/>
    <lineage>
        <taxon>Bacteria</taxon>
        <taxon>Pseudomonadati</taxon>
        <taxon>Bacteroidota</taxon>
        <taxon>Flavobacteriia</taxon>
        <taxon>Flavobacteriales</taxon>
        <taxon>Flavobacteriaceae</taxon>
        <taxon>Capnocytophaga</taxon>
    </lineage>
</organism>
<dbReference type="KEGG" id="capn:CBG49_02460"/>
<accession>A0A1Z4BLB2</accession>
<dbReference type="GO" id="GO:0004519">
    <property type="term" value="F:endonuclease activity"/>
    <property type="evidence" value="ECO:0007669"/>
    <property type="project" value="UniProtKB-KW"/>
</dbReference>
<evidence type="ECO:0000259" key="1">
    <source>
        <dbReference type="Pfam" id="PF05685"/>
    </source>
</evidence>
<dbReference type="Proteomes" id="UP000197007">
    <property type="component" value="Chromosome"/>
</dbReference>
<dbReference type="EMBL" id="CP022022">
    <property type="protein sequence ID" value="ASF42042.1"/>
    <property type="molecule type" value="Genomic_DNA"/>
</dbReference>
<dbReference type="InterPro" id="IPR011335">
    <property type="entry name" value="Restrct_endonuc-II-like"/>
</dbReference>
<evidence type="ECO:0000313" key="2">
    <source>
        <dbReference type="EMBL" id="ASF42042.1"/>
    </source>
</evidence>
<gene>
    <name evidence="2" type="ORF">CBG49_02460</name>
</gene>
<dbReference type="RefSeq" id="WP_088593233.1">
    <property type="nucleotide sequence ID" value="NZ_CP022022.1"/>
</dbReference>
<dbReference type="Pfam" id="PF05685">
    <property type="entry name" value="Uma2"/>
    <property type="match status" value="1"/>
</dbReference>
<dbReference type="PANTHER" id="PTHR34107">
    <property type="entry name" value="SLL0198 PROTEIN-RELATED"/>
    <property type="match status" value="1"/>
</dbReference>
<dbReference type="SUPFAM" id="SSF52980">
    <property type="entry name" value="Restriction endonuclease-like"/>
    <property type="match status" value="1"/>
</dbReference>
<sequence length="193" mass="22073">MTITNINQLDPINGLYTYAEYLLWKFEERVELLKGKLFKMSAPSINHQRVSRKLSTKIDNYLEGKRCEVFAAPFDVVLKNPNGEDNTVLQPDLCVVCDPEKLADGKRCYGAPDWVLEIVSPSNVEKELSKKMHIYEEAGVAEYWVLRPEEKELDIFVLQDNGYIGLKPRFAGEVVSPQKFPDLQINLSEIFSS</sequence>
<reference evidence="3" key="1">
    <citation type="submission" date="2017-06" db="EMBL/GenBank/DDBJ databases">
        <title>Complete genome sequence of Capnocytophaga sp. KCOM 1579 (=ChDC OS43) isolated from a human refractory periapical abscess lesion.</title>
        <authorList>
            <person name="Kook J.-K."/>
            <person name="Park S.-N."/>
            <person name="Lim Y.K."/>
            <person name="Roh H."/>
        </authorList>
    </citation>
    <scope>NUCLEOTIDE SEQUENCE [LARGE SCALE GENOMIC DNA]</scope>
    <source>
        <strain evidence="3">ChDC OS43</strain>
    </source>
</reference>
<keyword evidence="2" id="KW-0540">Nuclease</keyword>
<keyword evidence="2" id="KW-0378">Hydrolase</keyword>
<keyword evidence="2" id="KW-0255">Endonuclease</keyword>
<proteinExistence type="predicted"/>
<dbReference type="CDD" id="cd06260">
    <property type="entry name" value="DUF820-like"/>
    <property type="match status" value="1"/>
</dbReference>